<dbReference type="Pfam" id="PF14179">
    <property type="entry name" value="YppG"/>
    <property type="match status" value="1"/>
</dbReference>
<protein>
    <recommendedName>
        <fullName evidence="3">YppG-like protein</fullName>
    </recommendedName>
</protein>
<sequence length="100" mass="11402">MVQYGPNRRDGEFDPFTHFMFGSQRPPVQPPHEFYQNNSWQASGTQPPQRPGFLKPFLDPNGHFDTGKMMNGATQLVTVIKQTAPAVKQLSPLLKFFKRP</sequence>
<proteinExistence type="predicted"/>
<dbReference type="AlphaFoldDB" id="A0A917RZX3"/>
<name>A0A917RZX3_9BACL</name>
<evidence type="ECO:0008006" key="3">
    <source>
        <dbReference type="Google" id="ProtNLM"/>
    </source>
</evidence>
<evidence type="ECO:0000313" key="1">
    <source>
        <dbReference type="EMBL" id="GGL45847.1"/>
    </source>
</evidence>
<keyword evidence="2" id="KW-1185">Reference proteome</keyword>
<reference evidence="1" key="1">
    <citation type="journal article" date="2014" name="Int. J. Syst. Evol. Microbiol.">
        <title>Complete genome sequence of Corynebacterium casei LMG S-19264T (=DSM 44701T), isolated from a smear-ripened cheese.</title>
        <authorList>
            <consortium name="US DOE Joint Genome Institute (JGI-PGF)"/>
            <person name="Walter F."/>
            <person name="Albersmeier A."/>
            <person name="Kalinowski J."/>
            <person name="Ruckert C."/>
        </authorList>
    </citation>
    <scope>NUCLEOTIDE SEQUENCE</scope>
    <source>
        <strain evidence="1">JCM 15325</strain>
    </source>
</reference>
<dbReference type="EMBL" id="BMOK01000002">
    <property type="protein sequence ID" value="GGL45847.1"/>
    <property type="molecule type" value="Genomic_DNA"/>
</dbReference>
<dbReference type="Proteomes" id="UP000654670">
    <property type="component" value="Unassembled WGS sequence"/>
</dbReference>
<accession>A0A917RZX3</accession>
<dbReference type="InterPro" id="IPR025555">
    <property type="entry name" value="YppG"/>
</dbReference>
<evidence type="ECO:0000313" key="2">
    <source>
        <dbReference type="Proteomes" id="UP000654670"/>
    </source>
</evidence>
<organism evidence="1 2">
    <name type="scientific">Sporolactobacillus putidus</name>
    <dbReference type="NCBI Taxonomy" id="492735"/>
    <lineage>
        <taxon>Bacteria</taxon>
        <taxon>Bacillati</taxon>
        <taxon>Bacillota</taxon>
        <taxon>Bacilli</taxon>
        <taxon>Bacillales</taxon>
        <taxon>Sporolactobacillaceae</taxon>
        <taxon>Sporolactobacillus</taxon>
    </lineage>
</organism>
<comment type="caution">
    <text evidence="1">The sequence shown here is derived from an EMBL/GenBank/DDBJ whole genome shotgun (WGS) entry which is preliminary data.</text>
</comment>
<reference evidence="1" key="2">
    <citation type="submission" date="2020-09" db="EMBL/GenBank/DDBJ databases">
        <authorList>
            <person name="Sun Q."/>
            <person name="Ohkuma M."/>
        </authorList>
    </citation>
    <scope>NUCLEOTIDE SEQUENCE</scope>
    <source>
        <strain evidence="1">JCM 15325</strain>
    </source>
</reference>
<gene>
    <name evidence="1" type="ORF">GCM10007968_07470</name>
</gene>